<dbReference type="InterPro" id="IPR000182">
    <property type="entry name" value="GNAT_dom"/>
</dbReference>
<dbReference type="PANTHER" id="PTHR20958">
    <property type="entry name" value="GLYCINE N-ACYLTRANSFERASE-LIKE PROTEIN"/>
    <property type="match status" value="1"/>
</dbReference>
<dbReference type="PROSITE" id="PS51462">
    <property type="entry name" value="NUDIX"/>
    <property type="match status" value="1"/>
</dbReference>
<evidence type="ECO:0000259" key="3">
    <source>
        <dbReference type="PROSITE" id="PS51462"/>
    </source>
</evidence>
<dbReference type="Pfam" id="PF00293">
    <property type="entry name" value="NUDIX"/>
    <property type="match status" value="1"/>
</dbReference>
<name>A0ABS4NJC3_9THEO</name>
<keyword evidence="5" id="KW-1185">Reference proteome</keyword>
<keyword evidence="1 4" id="KW-0378">Hydrolase</keyword>
<dbReference type="CDD" id="cd04665">
    <property type="entry name" value="NUDIX_RppH"/>
    <property type="match status" value="1"/>
</dbReference>
<dbReference type="CDD" id="cd04301">
    <property type="entry name" value="NAT_SF"/>
    <property type="match status" value="1"/>
</dbReference>
<sequence length="371" mass="43094">MEIKFYRIGEVSNSQFDFAVIFATYKGKWIFVRHEDRNTWEVPGGHREKNEDINVTASRELFEETGALNYEIEPVCDYSVTIDEVTTFGRLLYAKVNEMGPLPDSEICEVSFFKMMPDNLAYADVQPILLRKVLDFLSGKVLKLLEKDKTRNINIINFIRNYPIYNIESVGDSVLVRGISDEDWVYISSKSYDEFFQLIEGLDEEDKCFAVIEDWMLPHIVKNKKIKSRLTSMKLVYDSNVPLPTVKSHIVDLLIADAPYIFENSKYKEYISIEYIEDRIKNGIGLGIYENEKLVAWAITHDDGAIGFLNVLEDYRRKGYGMDVTVAMIKRLLELGQLPFVHIEEDNVKSMNLALKAGFRKDRRVHWIKLY</sequence>
<dbReference type="RefSeq" id="WP_209454886.1">
    <property type="nucleotide sequence ID" value="NZ_JAGGLT010000039.1"/>
</dbReference>
<dbReference type="InterPro" id="IPR014078">
    <property type="entry name" value="Nudix_YtkD"/>
</dbReference>
<gene>
    <name evidence="4" type="ORF">J2Z80_002801</name>
</gene>
<dbReference type="InterPro" id="IPR053225">
    <property type="entry name" value="Acyl-CoA_N-acyltransferase"/>
</dbReference>
<protein>
    <submittedName>
        <fullName evidence="4">8-oxo-dGTP diphosphatase</fullName>
        <ecNumber evidence="4">3.6.1.55</ecNumber>
    </submittedName>
</protein>
<dbReference type="Gene3D" id="3.90.79.10">
    <property type="entry name" value="Nucleoside Triphosphate Pyrophosphohydrolase"/>
    <property type="match status" value="1"/>
</dbReference>
<comment type="caution">
    <text evidence="4">The sequence shown here is derived from an EMBL/GenBank/DDBJ whole genome shotgun (WGS) entry which is preliminary data.</text>
</comment>
<dbReference type="PROSITE" id="PS51186">
    <property type="entry name" value="GNAT"/>
    <property type="match status" value="1"/>
</dbReference>
<feature type="domain" description="Nudix hydrolase" evidence="3">
    <location>
        <begin position="13"/>
        <end position="138"/>
    </location>
</feature>
<dbReference type="PROSITE" id="PS00893">
    <property type="entry name" value="NUDIX_BOX"/>
    <property type="match status" value="1"/>
</dbReference>
<dbReference type="InterPro" id="IPR015797">
    <property type="entry name" value="NUDIX_hydrolase-like_dom_sf"/>
</dbReference>
<evidence type="ECO:0000313" key="4">
    <source>
        <dbReference type="EMBL" id="MBP2073249.1"/>
    </source>
</evidence>
<organism evidence="4 5">
    <name type="scientific">Thermoanaerobacterium butyriciformans</name>
    <dbReference type="NCBI Taxonomy" id="1702242"/>
    <lineage>
        <taxon>Bacteria</taxon>
        <taxon>Bacillati</taxon>
        <taxon>Bacillota</taxon>
        <taxon>Clostridia</taxon>
        <taxon>Thermoanaerobacterales</taxon>
        <taxon>Thermoanaerobacteraceae</taxon>
        <taxon>Thermoanaerobacterium</taxon>
    </lineage>
</organism>
<dbReference type="Proteomes" id="UP001166402">
    <property type="component" value="Unassembled WGS sequence"/>
</dbReference>
<dbReference type="InterPro" id="IPR000086">
    <property type="entry name" value="NUDIX_hydrolase_dom"/>
</dbReference>
<dbReference type="InterPro" id="IPR016181">
    <property type="entry name" value="Acyl_CoA_acyltransferase"/>
</dbReference>
<dbReference type="InterPro" id="IPR013653">
    <property type="entry name" value="GCN5-like_dom"/>
</dbReference>
<feature type="domain" description="N-acetyltransferase" evidence="2">
    <location>
        <begin position="248"/>
        <end position="371"/>
    </location>
</feature>
<dbReference type="Pfam" id="PF08445">
    <property type="entry name" value="FR47"/>
    <property type="match status" value="1"/>
</dbReference>
<dbReference type="EC" id="3.6.1.55" evidence="4"/>
<dbReference type="SUPFAM" id="SSF55811">
    <property type="entry name" value="Nudix"/>
    <property type="match status" value="1"/>
</dbReference>
<dbReference type="SUPFAM" id="SSF55729">
    <property type="entry name" value="Acyl-CoA N-acyltransferases (Nat)"/>
    <property type="match status" value="1"/>
</dbReference>
<accession>A0ABS4NJC3</accession>
<dbReference type="GO" id="GO:0035539">
    <property type="term" value="F:8-oxo-7,8-dihydrodeoxyguanosine triphosphate pyrophosphatase activity"/>
    <property type="evidence" value="ECO:0007669"/>
    <property type="project" value="UniProtKB-EC"/>
</dbReference>
<dbReference type="PANTHER" id="PTHR20958:SF6">
    <property type="entry name" value="GLYCINE N-ACYLTRANSFERASE-LIKE PROTEIN"/>
    <property type="match status" value="1"/>
</dbReference>
<evidence type="ECO:0000259" key="2">
    <source>
        <dbReference type="PROSITE" id="PS51186"/>
    </source>
</evidence>
<reference evidence="4" key="1">
    <citation type="submission" date="2021-03" db="EMBL/GenBank/DDBJ databases">
        <title>Genomic Encyclopedia of Type Strains, Phase IV (KMG-IV): sequencing the most valuable type-strain genomes for metagenomic binning, comparative biology and taxonomic classification.</title>
        <authorList>
            <person name="Goeker M."/>
        </authorList>
    </citation>
    <scope>NUCLEOTIDE SEQUENCE</scope>
    <source>
        <strain evidence="4">DSM 101588</strain>
    </source>
</reference>
<dbReference type="EMBL" id="JAGGLT010000039">
    <property type="protein sequence ID" value="MBP2073249.1"/>
    <property type="molecule type" value="Genomic_DNA"/>
</dbReference>
<evidence type="ECO:0000313" key="5">
    <source>
        <dbReference type="Proteomes" id="UP001166402"/>
    </source>
</evidence>
<dbReference type="Gene3D" id="3.40.630.30">
    <property type="match status" value="1"/>
</dbReference>
<evidence type="ECO:0000256" key="1">
    <source>
        <dbReference type="ARBA" id="ARBA00022801"/>
    </source>
</evidence>
<dbReference type="InterPro" id="IPR020084">
    <property type="entry name" value="NUDIX_hydrolase_CS"/>
</dbReference>
<proteinExistence type="predicted"/>